<proteinExistence type="predicted"/>
<evidence type="ECO:0008006" key="4">
    <source>
        <dbReference type="Google" id="ProtNLM"/>
    </source>
</evidence>
<dbReference type="Pfam" id="PF13469">
    <property type="entry name" value="Sulfotransfer_3"/>
    <property type="match status" value="1"/>
</dbReference>
<dbReference type="GO" id="GO:0008146">
    <property type="term" value="F:sulfotransferase activity"/>
    <property type="evidence" value="ECO:0007669"/>
    <property type="project" value="InterPro"/>
</dbReference>
<name>A0A9E7C2B0_9ACTN</name>
<sequence>MSSGPSSRRLDFVVIGATKSATTTLWAGLSSHPELCLPGDKERGFFNSPARWERGLGPYVAEAFEHAAPGQRIGTVTPTYMASAGLETVVGRMRSRIPDARLVAILREPVDRAVSRFRQALRQGTACGATFDEHVAAAGPGDEDVLADSEYGRILGAYLDAFPREQLHVLFTEDFDRWPATSYRRIFRHLGVDPGHVPDLDVRLNRGGLRPRTSADEVERILDHLREQAWPHVPACREPQRALEWWVRHLWNIEADDAGRTVSDPLRRRLHKRYLADAEVLRGLTGLEAPWVPAYEFALGRGAHRIAA</sequence>
<dbReference type="Proteomes" id="UP001162834">
    <property type="component" value="Chromosome"/>
</dbReference>
<keyword evidence="1" id="KW-0808">Transferase</keyword>
<dbReference type="InterPro" id="IPR037359">
    <property type="entry name" value="NST/OST"/>
</dbReference>
<evidence type="ECO:0000313" key="2">
    <source>
        <dbReference type="EMBL" id="UGS37559.1"/>
    </source>
</evidence>
<dbReference type="RefSeq" id="WP_259311609.1">
    <property type="nucleotide sequence ID" value="NZ_CP087164.1"/>
</dbReference>
<organism evidence="2 3">
    <name type="scientific">Capillimicrobium parvum</name>
    <dbReference type="NCBI Taxonomy" id="2884022"/>
    <lineage>
        <taxon>Bacteria</taxon>
        <taxon>Bacillati</taxon>
        <taxon>Actinomycetota</taxon>
        <taxon>Thermoleophilia</taxon>
        <taxon>Solirubrobacterales</taxon>
        <taxon>Capillimicrobiaceae</taxon>
        <taxon>Capillimicrobium</taxon>
    </lineage>
</organism>
<dbReference type="InterPro" id="IPR027417">
    <property type="entry name" value="P-loop_NTPase"/>
</dbReference>
<dbReference type="EMBL" id="CP087164">
    <property type="protein sequence ID" value="UGS37559.1"/>
    <property type="molecule type" value="Genomic_DNA"/>
</dbReference>
<evidence type="ECO:0000313" key="3">
    <source>
        <dbReference type="Proteomes" id="UP001162834"/>
    </source>
</evidence>
<reference evidence="2" key="1">
    <citation type="journal article" date="2022" name="Int. J. Syst. Evol. Microbiol.">
        <title>Pseudomonas aegrilactucae sp. nov. and Pseudomonas morbosilactucae sp. nov., pathogens causing bacterial rot of lettuce in Japan.</title>
        <authorList>
            <person name="Sawada H."/>
            <person name="Fujikawa T."/>
            <person name="Satou M."/>
        </authorList>
    </citation>
    <scope>NUCLEOTIDE SEQUENCE</scope>
    <source>
        <strain evidence="2">0166_1</strain>
    </source>
</reference>
<dbReference type="KEGG" id="sbae:DSM104329_03976"/>
<protein>
    <recommendedName>
        <fullName evidence="4">Sulfotransferase domain-containing protein</fullName>
    </recommendedName>
</protein>
<dbReference type="SUPFAM" id="SSF52540">
    <property type="entry name" value="P-loop containing nucleoside triphosphate hydrolases"/>
    <property type="match status" value="1"/>
</dbReference>
<accession>A0A9E7C2B0</accession>
<dbReference type="PANTHER" id="PTHR10605:SF56">
    <property type="entry name" value="BIFUNCTIONAL HEPARAN SULFATE N-DEACETYLASE_N-SULFOTRANSFERASE"/>
    <property type="match status" value="1"/>
</dbReference>
<keyword evidence="3" id="KW-1185">Reference proteome</keyword>
<gene>
    <name evidence="2" type="ORF">DSM104329_03976</name>
</gene>
<dbReference type="PANTHER" id="PTHR10605">
    <property type="entry name" value="HEPARAN SULFATE SULFOTRANSFERASE"/>
    <property type="match status" value="1"/>
</dbReference>
<dbReference type="Gene3D" id="3.40.50.300">
    <property type="entry name" value="P-loop containing nucleotide triphosphate hydrolases"/>
    <property type="match status" value="1"/>
</dbReference>
<dbReference type="AlphaFoldDB" id="A0A9E7C2B0"/>
<evidence type="ECO:0000256" key="1">
    <source>
        <dbReference type="ARBA" id="ARBA00022679"/>
    </source>
</evidence>